<evidence type="ECO:0000256" key="4">
    <source>
        <dbReference type="ARBA" id="ARBA00022806"/>
    </source>
</evidence>
<dbReference type="SMART" id="SM00487">
    <property type="entry name" value="DEXDc"/>
    <property type="match status" value="1"/>
</dbReference>
<evidence type="ECO:0000256" key="9">
    <source>
        <dbReference type="SAM" id="MobiDB-lite"/>
    </source>
</evidence>
<keyword evidence="2" id="KW-0227">DNA damage</keyword>
<feature type="compositionally biased region" description="Low complexity" evidence="9">
    <location>
        <begin position="1260"/>
        <end position="1269"/>
    </location>
</feature>
<dbReference type="GO" id="GO:0003677">
    <property type="term" value="F:DNA binding"/>
    <property type="evidence" value="ECO:0007669"/>
    <property type="project" value="UniProtKB-KW"/>
</dbReference>
<keyword evidence="1" id="KW-0547">Nucleotide-binding</keyword>
<dbReference type="Pfam" id="PF00271">
    <property type="entry name" value="Helicase_C"/>
    <property type="match status" value="1"/>
</dbReference>
<protein>
    <submittedName>
        <fullName evidence="12">DEAD/DEAH box helicase</fullName>
    </submittedName>
</protein>
<feature type="region of interest" description="Disordered" evidence="9">
    <location>
        <begin position="1259"/>
        <end position="1306"/>
    </location>
</feature>
<keyword evidence="8" id="KW-0413">Isomerase</keyword>
<evidence type="ECO:0000256" key="7">
    <source>
        <dbReference type="ARBA" id="ARBA00023204"/>
    </source>
</evidence>
<keyword evidence="7" id="KW-0234">DNA repair</keyword>
<dbReference type="InterPro" id="IPR055369">
    <property type="entry name" value="WH2_Lhr"/>
</dbReference>
<evidence type="ECO:0000259" key="10">
    <source>
        <dbReference type="PROSITE" id="PS51192"/>
    </source>
</evidence>
<dbReference type="InterPro" id="IPR055367">
    <property type="entry name" value="WH4_Lhr"/>
</dbReference>
<evidence type="ECO:0000313" key="13">
    <source>
        <dbReference type="Proteomes" id="UP000216300"/>
    </source>
</evidence>
<keyword evidence="3" id="KW-0378">Hydrolase</keyword>
<dbReference type="SUPFAM" id="SSF52540">
    <property type="entry name" value="P-loop containing nucleoside triphosphate hydrolases"/>
    <property type="match status" value="1"/>
</dbReference>
<dbReference type="InterPro" id="IPR027417">
    <property type="entry name" value="P-loop_NTPase"/>
</dbReference>
<dbReference type="GO" id="GO:0005524">
    <property type="term" value="F:ATP binding"/>
    <property type="evidence" value="ECO:0007669"/>
    <property type="project" value="UniProtKB-KW"/>
</dbReference>
<organism evidence="12 13">
    <name type="scientific">Parenemella sanctibonifatiensis</name>
    <dbReference type="NCBI Taxonomy" id="2016505"/>
    <lineage>
        <taxon>Bacteria</taxon>
        <taxon>Bacillati</taxon>
        <taxon>Actinomycetota</taxon>
        <taxon>Actinomycetes</taxon>
        <taxon>Propionibacteriales</taxon>
        <taxon>Propionibacteriaceae</taxon>
        <taxon>Parenemella</taxon>
    </lineage>
</organism>
<dbReference type="InterPro" id="IPR014001">
    <property type="entry name" value="Helicase_ATP-bd"/>
</dbReference>
<dbReference type="InterPro" id="IPR013701">
    <property type="entry name" value="Lhr-like_DEAD/DEAH_assoc"/>
</dbReference>
<dbReference type="RefSeq" id="WP_094453828.1">
    <property type="nucleotide sequence ID" value="NZ_NMVJ01000006.1"/>
</dbReference>
<evidence type="ECO:0000256" key="3">
    <source>
        <dbReference type="ARBA" id="ARBA00022801"/>
    </source>
</evidence>
<feature type="compositionally biased region" description="Basic and acidic residues" evidence="9">
    <location>
        <begin position="1"/>
        <end position="15"/>
    </location>
</feature>
<evidence type="ECO:0000256" key="2">
    <source>
        <dbReference type="ARBA" id="ARBA00022763"/>
    </source>
</evidence>
<dbReference type="PROSITE" id="PS51192">
    <property type="entry name" value="HELICASE_ATP_BIND_1"/>
    <property type="match status" value="1"/>
</dbReference>
<dbReference type="OrthoDB" id="9815222at2"/>
<dbReference type="EMBL" id="NMVJ01000006">
    <property type="protein sequence ID" value="OYN91261.1"/>
    <property type="molecule type" value="Genomic_DNA"/>
</dbReference>
<proteinExistence type="predicted"/>
<dbReference type="GO" id="GO:0006281">
    <property type="term" value="P:DNA repair"/>
    <property type="evidence" value="ECO:0007669"/>
    <property type="project" value="UniProtKB-KW"/>
</dbReference>
<dbReference type="Pfam" id="PF23234">
    <property type="entry name" value="WHD_4th_Lhr"/>
    <property type="match status" value="1"/>
</dbReference>
<evidence type="ECO:0000259" key="11">
    <source>
        <dbReference type="PROSITE" id="PS51194"/>
    </source>
</evidence>
<feature type="region of interest" description="Disordered" evidence="9">
    <location>
        <begin position="1"/>
        <end position="20"/>
    </location>
</feature>
<comment type="caution">
    <text evidence="12">The sequence shown here is derived from an EMBL/GenBank/DDBJ whole genome shotgun (WGS) entry which is preliminary data.</text>
</comment>
<keyword evidence="13" id="KW-1185">Reference proteome</keyword>
<feature type="region of interest" description="Disordered" evidence="9">
    <location>
        <begin position="314"/>
        <end position="344"/>
    </location>
</feature>
<evidence type="ECO:0000256" key="6">
    <source>
        <dbReference type="ARBA" id="ARBA00023125"/>
    </source>
</evidence>
<dbReference type="PANTHER" id="PTHR47962">
    <property type="entry name" value="ATP-DEPENDENT HELICASE LHR-RELATED-RELATED"/>
    <property type="match status" value="1"/>
</dbReference>
<keyword evidence="4 12" id="KW-0347">Helicase</keyword>
<dbReference type="InterPro" id="IPR011545">
    <property type="entry name" value="DEAD/DEAH_box_helicase_dom"/>
</dbReference>
<feature type="domain" description="Helicase ATP-binding" evidence="10">
    <location>
        <begin position="43"/>
        <end position="238"/>
    </location>
</feature>
<evidence type="ECO:0000256" key="1">
    <source>
        <dbReference type="ARBA" id="ARBA00022741"/>
    </source>
</evidence>
<feature type="domain" description="Helicase C-terminal" evidence="11">
    <location>
        <begin position="281"/>
        <end position="448"/>
    </location>
</feature>
<dbReference type="PROSITE" id="PS51194">
    <property type="entry name" value="HELICASE_CTER"/>
    <property type="match status" value="1"/>
</dbReference>
<dbReference type="GO" id="GO:0016887">
    <property type="term" value="F:ATP hydrolysis activity"/>
    <property type="evidence" value="ECO:0007669"/>
    <property type="project" value="TreeGrafter"/>
</dbReference>
<dbReference type="SMART" id="SM00490">
    <property type="entry name" value="HELICc"/>
    <property type="match status" value="1"/>
</dbReference>
<dbReference type="Pfam" id="PF00270">
    <property type="entry name" value="DEAD"/>
    <property type="match status" value="1"/>
</dbReference>
<dbReference type="Gene3D" id="3.40.50.300">
    <property type="entry name" value="P-loop containing nucleotide triphosphate hydrolases"/>
    <property type="match status" value="2"/>
</dbReference>
<dbReference type="Pfam" id="PF23236">
    <property type="entry name" value="WHD_2nd_Lhr"/>
    <property type="match status" value="1"/>
</dbReference>
<accession>A0A255EJW1</accession>
<dbReference type="Pfam" id="PF23235">
    <property type="entry name" value="WHD_3rd_Lhr"/>
    <property type="match status" value="1"/>
</dbReference>
<evidence type="ECO:0000313" key="12">
    <source>
        <dbReference type="EMBL" id="OYN91261.1"/>
    </source>
</evidence>
<keyword evidence="5" id="KW-0067">ATP-binding</keyword>
<dbReference type="InterPro" id="IPR045628">
    <property type="entry name" value="Lhr_WH_dom"/>
</dbReference>
<dbReference type="CDD" id="cd18796">
    <property type="entry name" value="SF2_C_LHR"/>
    <property type="match status" value="1"/>
</dbReference>
<dbReference type="InterPro" id="IPR001650">
    <property type="entry name" value="Helicase_C-like"/>
</dbReference>
<dbReference type="Proteomes" id="UP000216300">
    <property type="component" value="Unassembled WGS sequence"/>
</dbReference>
<dbReference type="Pfam" id="PF08494">
    <property type="entry name" value="DEAD_assoc"/>
    <property type="match status" value="1"/>
</dbReference>
<dbReference type="Pfam" id="PF19306">
    <property type="entry name" value="WHD_Lhr"/>
    <property type="match status" value="1"/>
</dbReference>
<sequence>MPRKDSPTRDQRTDDPLTGFSAPVQSWFRSSFPAPTAVQSEAWRQIQAGAHSLVIAPTGSGKTLAAFLVAIDRLLRRDLEPRQRPGVRVLYISPLKALGVDVERNLRAPLRGIEIAAAQQDPHTTLPPVRIGVRSGDTPANERRRLLTHPPDILITTPESLLLMLCSQVGDTLQEVDTVIIDEVHAVAGTKRGAHLAASLELLAARCTTDPQRIGLSATVQPPERVAAHLAGDRDVSIVAPASPKQWQLSCQAVVADFDDPGATPLADAGPDEVPDSAWPHLERRVRELVQGHRSTLVFVNSRRIAERVTQHLNDLAAPDPDDTSGSPQDSSHETAFARAHHGSMSKQVRLEVESALKAGTLRCVVATSSLELGIDMGAVDQVIQIGSPPSVASGLQRVGRAGHHVGAVSRGVLLPLHAGDVLESLVVTQRMRTGQIETMPALRNPLDVLAQLVVAACVRQPQDPSTLLALLRRSDPFRELSEAVFGSVVDMLCGRYPSEDFAELRPRLLRDPLTRTLRAAPGAQRLVTTSGGTIPDRGLFGVFLVAGDDGPRRVGELDEEMIYESRVGDVITLGTSSWRIEEITAQQVLVSPAPGAIGRLPFWKGDAVSRPVELGQALGAAVRRWATVDDAALADELPQADAWARENLSHHLARQREATGVLPHDRQIVVERFRDELGDWRLCVHSQLGNAVLAPWALLIEANAAQRWGFDVKATASNDGIVLRVPDSTDAPPGAELLWYDQDRIADDVAHAVAGSALFAARFRECAQRALLLPRRDPGRRSPLWQQRMRAAQLLEVAADHPDFPIVLETVRECLHDVFDLPALQQLHRDMAARRIQIHEVLTEQPSPMARSLLFGYVAEFLYDGDQPLAERRTAALSLDPGLLADLLGTGQAGDLLDPDAIAEIEAELQCLSPQRRATSPASLADLVRRLGPLARADVLARTDTSGADTDGADPDLALQWLEELLTERRLVQLGDQFVVAEDLGLVRDALGLPVPPGYGSPAPVADAAIRLVQRYARHHGPFTFEALAQHLPLPPAELRQIVDRLAGRGSDSEWVMGQFTVDGPPAYCDRKVLAMIQRRALARLRQQVEPVEGSHLARFLTEWQEITPRGPATEPAEEFGPDRLYAVISQLAGAPLALSDLESEILPARLPDYQPGWLDQLLAEGAVVWNGVQGVGSSDGVVQLWPADSAHPPTPQEVTDPVAAELVDRLGGGGSWLLTELGLEGGGDQLRTGLWQAVWAGQVRSDTFAPLRELLGQRPSTRRPSATRTRRARRPSMRVPIRPVGPAVPGGRWSRVPPTDESTSPAARLAYQLERHGILTRGSTEAEIGPNFGEVYRALSDLELAGVCRRGYFVTGLGAAQFALPEVVDRLRSAAPTGTVILAASDPANPWGAALAWPEAQGGHRPSRRAGSLVVQVEGRCVAYMESGRRSLVTFDAELPPSEALTALGAHLRSHRGPRRPTLERVDGLGVLTEPAWSKALTDAGWAMTPSGFRPPL</sequence>
<reference evidence="12 13" key="1">
    <citation type="submission" date="2017-07" db="EMBL/GenBank/DDBJ databases">
        <title>Draft whole genome sequences of clinical Proprionibacteriaceae strains.</title>
        <authorList>
            <person name="Bernier A.-M."/>
            <person name="Bernard K."/>
            <person name="Domingo M.-C."/>
        </authorList>
    </citation>
    <scope>NUCLEOTIDE SEQUENCE [LARGE SCALE GENOMIC DNA]</scope>
    <source>
        <strain evidence="12 13">NML 150081</strain>
    </source>
</reference>
<evidence type="ECO:0000256" key="8">
    <source>
        <dbReference type="ARBA" id="ARBA00023235"/>
    </source>
</evidence>
<evidence type="ECO:0000256" key="5">
    <source>
        <dbReference type="ARBA" id="ARBA00022840"/>
    </source>
</evidence>
<feature type="region of interest" description="Disordered" evidence="9">
    <location>
        <begin position="124"/>
        <end position="143"/>
    </location>
</feature>
<dbReference type="PANTHER" id="PTHR47962:SF5">
    <property type="entry name" value="ATP-DEPENDENT HELICASE LHR-RELATED"/>
    <property type="match status" value="1"/>
</dbReference>
<gene>
    <name evidence="12" type="ORF">CGZ91_07375</name>
</gene>
<dbReference type="InterPro" id="IPR052511">
    <property type="entry name" value="ATP-dep_Helicase"/>
</dbReference>
<dbReference type="InterPro" id="IPR055368">
    <property type="entry name" value="WH3_Lhr"/>
</dbReference>
<dbReference type="GO" id="GO:0004386">
    <property type="term" value="F:helicase activity"/>
    <property type="evidence" value="ECO:0007669"/>
    <property type="project" value="UniProtKB-KW"/>
</dbReference>
<name>A0A255EJW1_9ACTN</name>
<keyword evidence="6" id="KW-0238">DNA-binding</keyword>